<dbReference type="NCBIfam" id="TIGR02118">
    <property type="entry name" value="EthD family reductase"/>
    <property type="match status" value="1"/>
</dbReference>
<gene>
    <name evidence="2" type="ORF">B273_0306</name>
</gene>
<dbReference type="Gene3D" id="3.30.70.100">
    <property type="match status" value="1"/>
</dbReference>
<evidence type="ECO:0000259" key="1">
    <source>
        <dbReference type="Pfam" id="PF07110"/>
    </source>
</evidence>
<evidence type="ECO:0000313" key="2">
    <source>
        <dbReference type="EMBL" id="EKO37059.1"/>
    </source>
</evidence>
<sequence>MIFVLEHLDYRGVKNNVSHGINIFMPKLIALISKKTSISEEDFQTYYENTHVPLIERLFPTLMDYKRTYLLKANMLNDVLPLESEGEHAQFNVITELTFEDEEGLNQFFEKGAEEEVILMIRDDEANFLDGEKTIMFRVD</sequence>
<dbReference type="Proteomes" id="UP000010310">
    <property type="component" value="Unassembled WGS sequence"/>
</dbReference>
<name>K6G7J0_9GAMM</name>
<organism evidence="2 3">
    <name type="scientific">SAR86 cluster bacterium SAR86E</name>
    <dbReference type="NCBI Taxonomy" id="1208365"/>
    <lineage>
        <taxon>Bacteria</taxon>
        <taxon>Pseudomonadati</taxon>
        <taxon>Pseudomonadota</taxon>
        <taxon>Gammaproteobacteria</taxon>
        <taxon>SAR86 cluster</taxon>
    </lineage>
</organism>
<feature type="domain" description="EthD" evidence="1">
    <location>
        <begin position="35"/>
        <end position="131"/>
    </location>
</feature>
<dbReference type="InterPro" id="IPR009799">
    <property type="entry name" value="EthD_dom"/>
</dbReference>
<dbReference type="Pfam" id="PF07110">
    <property type="entry name" value="EthD"/>
    <property type="match status" value="1"/>
</dbReference>
<dbReference type="STRING" id="1208365.B273_0306"/>
<proteinExistence type="predicted"/>
<comment type="caution">
    <text evidence="2">The sequence shown here is derived from an EMBL/GenBank/DDBJ whole genome shotgun (WGS) entry which is preliminary data.</text>
</comment>
<reference evidence="2 3" key="1">
    <citation type="submission" date="2012-09" db="EMBL/GenBank/DDBJ databases">
        <authorList>
            <person name="Dupont C.L."/>
            <person name="Rusch D.B."/>
            <person name="Lombardo M.-J."/>
            <person name="Novotny M."/>
            <person name="Yee-Greenbaum J."/>
            <person name="Laskin R."/>
        </authorList>
    </citation>
    <scope>NUCLEOTIDE SEQUENCE [LARGE SCALE GENOMIC DNA]</scope>
    <source>
        <strain evidence="2">SAR86E</strain>
    </source>
</reference>
<dbReference type="InterPro" id="IPR011008">
    <property type="entry name" value="Dimeric_a/b-barrel"/>
</dbReference>
<dbReference type="AlphaFoldDB" id="K6G7J0"/>
<dbReference type="SUPFAM" id="SSF54909">
    <property type="entry name" value="Dimeric alpha+beta barrel"/>
    <property type="match status" value="1"/>
</dbReference>
<dbReference type="EMBL" id="AMWX01000001">
    <property type="protein sequence ID" value="EKO37059.1"/>
    <property type="molecule type" value="Genomic_DNA"/>
</dbReference>
<protein>
    <recommendedName>
        <fullName evidence="1">EthD domain-containing protein</fullName>
    </recommendedName>
</protein>
<keyword evidence="3" id="KW-1185">Reference proteome</keyword>
<accession>K6G7J0</accession>
<evidence type="ECO:0000313" key="3">
    <source>
        <dbReference type="Proteomes" id="UP000010310"/>
    </source>
</evidence>
<dbReference type="GO" id="GO:0016491">
    <property type="term" value="F:oxidoreductase activity"/>
    <property type="evidence" value="ECO:0007669"/>
    <property type="project" value="InterPro"/>
</dbReference>